<keyword evidence="1" id="KW-0472">Membrane</keyword>
<organism evidence="2">
    <name type="scientific">OCS116 cluster bacterium</name>
    <dbReference type="NCBI Taxonomy" id="2030921"/>
    <lineage>
        <taxon>Bacteria</taxon>
        <taxon>Pseudomonadati</taxon>
        <taxon>Pseudomonadota</taxon>
        <taxon>Alphaproteobacteria</taxon>
        <taxon>OCS116 cluster</taxon>
    </lineage>
</organism>
<sequence>MDFIRTKNIPIWVTIFAIILFILGSFLGVMAMFSLDPNPIMTPSLGGRSIGLALVTGLAVVMKNPSVYLAGFLGGVLREIGDLVAEFGKAETDIGVIIGIVLMLFIGLVAAYHANKARNI</sequence>
<keyword evidence="1" id="KW-0812">Transmembrane</keyword>
<reference evidence="2" key="2">
    <citation type="journal article" date="2018" name="ISME J.">
        <title>A dynamic microbial community with high functional redundancy inhabits the cold, oxic subseafloor aquifer.</title>
        <authorList>
            <person name="Tully B.J."/>
            <person name="Wheat C.G."/>
            <person name="Glazer B.T."/>
            <person name="Huber J.A."/>
        </authorList>
    </citation>
    <scope>NUCLEOTIDE SEQUENCE</scope>
    <source>
        <strain evidence="2">NORP83</strain>
    </source>
</reference>
<protein>
    <submittedName>
        <fullName evidence="2">Uncharacterized protein</fullName>
    </submittedName>
</protein>
<reference key="1">
    <citation type="submission" date="2017-08" db="EMBL/GenBank/DDBJ databases">
        <title>A dynamic microbial community with high functional redundancy inhabits the cold, oxic subseafloor aquifer.</title>
        <authorList>
            <person name="Tully B.J."/>
            <person name="Wheat C.G."/>
            <person name="Glazer B.T."/>
            <person name="Huber J.A."/>
        </authorList>
    </citation>
    <scope>NUCLEOTIDE SEQUENCE [LARGE SCALE GENOMIC DNA]</scope>
</reference>
<proteinExistence type="predicted"/>
<evidence type="ECO:0000313" key="2">
    <source>
        <dbReference type="EMBL" id="PCI97131.1"/>
    </source>
</evidence>
<dbReference type="EMBL" id="NVUS01000033">
    <property type="protein sequence ID" value="PCI97131.1"/>
    <property type="molecule type" value="Genomic_DNA"/>
</dbReference>
<name>A0A2A4YQZ0_9PROT</name>
<feature type="transmembrane region" description="Helical" evidence="1">
    <location>
        <begin position="94"/>
        <end position="114"/>
    </location>
</feature>
<keyword evidence="1" id="KW-1133">Transmembrane helix</keyword>
<dbReference type="AlphaFoldDB" id="A0A2A4YQZ0"/>
<evidence type="ECO:0000256" key="1">
    <source>
        <dbReference type="SAM" id="Phobius"/>
    </source>
</evidence>
<comment type="caution">
    <text evidence="2">The sequence shown here is derived from an EMBL/GenBank/DDBJ whole genome shotgun (WGS) entry which is preliminary data.</text>
</comment>
<feature type="transmembrane region" description="Helical" evidence="1">
    <location>
        <begin position="12"/>
        <end position="33"/>
    </location>
</feature>
<gene>
    <name evidence="2" type="ORF">COB13_16240</name>
</gene>
<feature type="transmembrane region" description="Helical" evidence="1">
    <location>
        <begin position="45"/>
        <end position="62"/>
    </location>
</feature>
<accession>A0A2A4YQZ0</accession>